<organism evidence="2 3">
    <name type="scientific">Tilletiopsis washingtonensis</name>
    <dbReference type="NCBI Taxonomy" id="58919"/>
    <lineage>
        <taxon>Eukaryota</taxon>
        <taxon>Fungi</taxon>
        <taxon>Dikarya</taxon>
        <taxon>Basidiomycota</taxon>
        <taxon>Ustilaginomycotina</taxon>
        <taxon>Exobasidiomycetes</taxon>
        <taxon>Entylomatales</taxon>
        <taxon>Entylomatales incertae sedis</taxon>
        <taxon>Tilletiopsis</taxon>
    </lineage>
</organism>
<reference evidence="2 3" key="1">
    <citation type="journal article" date="2018" name="Mol. Biol. Evol.">
        <title>Broad Genomic Sampling Reveals a Smut Pathogenic Ancestry of the Fungal Clade Ustilaginomycotina.</title>
        <authorList>
            <person name="Kijpornyongpan T."/>
            <person name="Mondo S.J."/>
            <person name="Barry K."/>
            <person name="Sandor L."/>
            <person name="Lee J."/>
            <person name="Lipzen A."/>
            <person name="Pangilinan J."/>
            <person name="LaButti K."/>
            <person name="Hainaut M."/>
            <person name="Henrissat B."/>
            <person name="Grigoriev I.V."/>
            <person name="Spatafora J.W."/>
            <person name="Aime M.C."/>
        </authorList>
    </citation>
    <scope>NUCLEOTIDE SEQUENCE [LARGE SCALE GENOMIC DNA]</scope>
    <source>
        <strain evidence="2 3">MCA 4186</strain>
    </source>
</reference>
<sequence length="508" mass="54113">MRQRIEHVAWAGRRGLRSAGCCSRGGGRAAASCCGSCTRGESATPPLTSANGTPWSTRTPLLASPHSPPRACRAAEQRRAVRLPAPAAVPAAYEVRAARPAGCWTPSRRVASRCVQHPRCALLQRSSDVSPVAASRAHRARSVRLPSPPTLGVGPPTAAVGWRVRGGALARSLWERRPLGCASAAGRLRESVPHRMWLGSSDVWEPCLAFATPMRRLPCCRRAAAAPALLTWRPRQANNARPYAALAEYARLLRATIGRGCLAQPPLAGFHGGRSTKHIHESSLDPHPAPLRRPGTATVRPPRPALASDQSVALRHSHACHMRPKRLLWAHEPRHNASSAPCNPGQVQRPHRPAVGSLLARTLRRAVRLPISSASDAAHGRAGPGRRPVDSAPHSLACLSCPCSLVAGCLQHRRSSVELRLVRRSFAAPPSQLVQCVWALDTARTGRRPGVAACRCTVTPNALHESRGPCAARGARHPRAAGCTAAGHLGCALRRALVAPRRCGVLGL</sequence>
<dbReference type="GeneID" id="37266850"/>
<evidence type="ECO:0000313" key="3">
    <source>
        <dbReference type="Proteomes" id="UP000245946"/>
    </source>
</evidence>
<gene>
    <name evidence="2" type="ORF">FA09DRAFT_172510</name>
</gene>
<dbReference type="AlphaFoldDB" id="A0A316Z0V9"/>
<keyword evidence="3" id="KW-1185">Reference proteome</keyword>
<feature type="region of interest" description="Disordered" evidence="1">
    <location>
        <begin position="274"/>
        <end position="304"/>
    </location>
</feature>
<dbReference type="EMBL" id="KZ819310">
    <property type="protein sequence ID" value="PWN94674.1"/>
    <property type="molecule type" value="Genomic_DNA"/>
</dbReference>
<protein>
    <submittedName>
        <fullName evidence="2">Uncharacterized protein</fullName>
    </submittedName>
</protein>
<dbReference type="RefSeq" id="XP_025594953.1">
    <property type="nucleotide sequence ID" value="XM_025739304.1"/>
</dbReference>
<dbReference type="Proteomes" id="UP000245946">
    <property type="component" value="Unassembled WGS sequence"/>
</dbReference>
<name>A0A316Z0V9_9BASI</name>
<proteinExistence type="predicted"/>
<evidence type="ECO:0000256" key="1">
    <source>
        <dbReference type="SAM" id="MobiDB-lite"/>
    </source>
</evidence>
<accession>A0A316Z0V9</accession>
<evidence type="ECO:0000313" key="2">
    <source>
        <dbReference type="EMBL" id="PWN94674.1"/>
    </source>
</evidence>